<comment type="caution">
    <text evidence="3">The sequence shown here is derived from an EMBL/GenBank/DDBJ whole genome shotgun (WGS) entry which is preliminary data.</text>
</comment>
<proteinExistence type="predicted"/>
<keyword evidence="2" id="KW-1133">Transmembrane helix</keyword>
<keyword evidence="2" id="KW-0472">Membrane</keyword>
<feature type="region of interest" description="Disordered" evidence="1">
    <location>
        <begin position="1"/>
        <end position="112"/>
    </location>
</feature>
<gene>
    <name evidence="3" type="ORF">WB403_07000</name>
</gene>
<feature type="region of interest" description="Disordered" evidence="1">
    <location>
        <begin position="136"/>
        <end position="193"/>
    </location>
</feature>
<feature type="region of interest" description="Disordered" evidence="1">
    <location>
        <begin position="475"/>
        <end position="507"/>
    </location>
</feature>
<evidence type="ECO:0000256" key="1">
    <source>
        <dbReference type="SAM" id="MobiDB-lite"/>
    </source>
</evidence>
<reference evidence="3 4" key="1">
    <citation type="submission" date="2024-03" db="EMBL/GenBank/DDBJ databases">
        <title>First Report of Pectobacterium brasiliscabiei causing potato scab in china.</title>
        <authorList>
            <person name="Handique U."/>
        </authorList>
    </citation>
    <scope>NUCLEOTIDE SEQUENCE [LARGE SCALE GENOMIC DNA]</scope>
    <source>
        <strain evidence="3 4">ZRIMU1503</strain>
    </source>
</reference>
<dbReference type="Proteomes" id="UP001365781">
    <property type="component" value="Unassembled WGS sequence"/>
</dbReference>
<feature type="compositionally biased region" description="Acidic residues" evidence="1">
    <location>
        <begin position="45"/>
        <end position="55"/>
    </location>
</feature>
<feature type="compositionally biased region" description="Gly residues" evidence="1">
    <location>
        <begin position="138"/>
        <end position="153"/>
    </location>
</feature>
<dbReference type="RefSeq" id="WP_336536287.1">
    <property type="nucleotide sequence ID" value="NZ_JBBAYL010000031.1"/>
</dbReference>
<evidence type="ECO:0000313" key="4">
    <source>
        <dbReference type="Proteomes" id="UP001365781"/>
    </source>
</evidence>
<feature type="compositionally biased region" description="Low complexity" evidence="1">
    <location>
        <begin position="75"/>
        <end position="87"/>
    </location>
</feature>
<sequence>MNPERPDTPENPDEGPGPDATEELRAAGEDATGADADGTAAAGEAEADGSAEAEESAATGERDEAKAGERDEVAAEAAAGDIDTAGAVDEDADAGEVVAVGGAERPRRRRSRVAVASVAAAVLLVGGGGALLASTSSGGSGGGGGSAAPGGDGTPPPLALDGWTDGGSNGIAPGEPDPGGVTYRADGELPDGPGSAPVYRVEGRVTAAEVTRLAKALGVEGTPTAEGDAWRVGAAGDGSGPMLRVTRQAPGAWTFNRYTPGGDNCQKVDVCASGTAEGGDPVSEAAARKAAAPVLKAVGQDDAELDAGQLMSAVRVVNADPEVGGLPTHGWTTGVQIGADGQVVGGSGNLKSPVKGDTYPVVDAERALELLNGSGQGVGTERGGIGGCTGPVPLEGENGIGSAGESGTAGAEETPCERMTALPKPEPVTVEKAVFGLASHQVDGRPALVPSWMFEVRPTGAGDTYTVTRPAVAPEYLASPEPRSEPTGKPRVPGDTPSTGPDSRDVEVQGYSVDGDELTVTFWGGVCGDYTASVSEGPGEVRVTVTDAPWEGKFCVMIAKAMERTVRLDEPLGDRKVVGSDGEVIPKGGIAELEPR</sequence>
<evidence type="ECO:0000256" key="2">
    <source>
        <dbReference type="SAM" id="Phobius"/>
    </source>
</evidence>
<organism evidence="3 4">
    <name type="scientific">Streptomyces brasiliscabiei</name>
    <dbReference type="NCBI Taxonomy" id="2736302"/>
    <lineage>
        <taxon>Bacteria</taxon>
        <taxon>Bacillati</taxon>
        <taxon>Actinomycetota</taxon>
        <taxon>Actinomycetes</taxon>
        <taxon>Kitasatosporales</taxon>
        <taxon>Streptomycetaceae</taxon>
        <taxon>Streptomyces</taxon>
    </lineage>
</organism>
<keyword evidence="4" id="KW-1185">Reference proteome</keyword>
<keyword evidence="2" id="KW-0812">Transmembrane</keyword>
<evidence type="ECO:0000313" key="3">
    <source>
        <dbReference type="EMBL" id="MEI5608906.1"/>
    </source>
</evidence>
<feature type="compositionally biased region" description="Basic and acidic residues" evidence="1">
    <location>
        <begin position="60"/>
        <end position="73"/>
    </location>
</feature>
<feature type="transmembrane region" description="Helical" evidence="2">
    <location>
        <begin position="113"/>
        <end position="133"/>
    </location>
</feature>
<evidence type="ECO:0008006" key="5">
    <source>
        <dbReference type="Google" id="ProtNLM"/>
    </source>
</evidence>
<accession>A0ABU8G979</accession>
<feature type="compositionally biased region" description="Low complexity" evidence="1">
    <location>
        <begin position="29"/>
        <end position="44"/>
    </location>
</feature>
<dbReference type="EMBL" id="JBBAYM010000003">
    <property type="protein sequence ID" value="MEI5608906.1"/>
    <property type="molecule type" value="Genomic_DNA"/>
</dbReference>
<name>A0ABU8G979_9ACTN</name>
<protein>
    <recommendedName>
        <fullName evidence="5">Large membrane protein</fullName>
    </recommendedName>
</protein>